<comment type="caution">
    <text evidence="1">The sequence shown here is derived from an EMBL/GenBank/DDBJ whole genome shotgun (WGS) entry which is preliminary data.</text>
</comment>
<dbReference type="Proteomes" id="UP001549119">
    <property type="component" value="Unassembled WGS sequence"/>
</dbReference>
<protein>
    <submittedName>
        <fullName evidence="1">Uncharacterized protein</fullName>
    </submittedName>
</protein>
<proteinExistence type="predicted"/>
<reference evidence="1 2" key="1">
    <citation type="submission" date="2024-06" db="EMBL/GenBank/DDBJ databases">
        <title>Genomics of switchgrass bacterial isolates.</title>
        <authorList>
            <person name="Shade A."/>
        </authorList>
    </citation>
    <scope>NUCLEOTIDE SEQUENCE [LARGE SCALE GENOMIC DNA]</scope>
    <source>
        <strain evidence="1 2">PvP084</strain>
    </source>
</reference>
<accession>A0ABV2N9D7</accession>
<gene>
    <name evidence="1" type="ORF">ABIC20_000420</name>
</gene>
<evidence type="ECO:0000313" key="2">
    <source>
        <dbReference type="Proteomes" id="UP001549119"/>
    </source>
</evidence>
<sequence>MFPTKPAPQNAESIYRPYRIVNTAFDKSPWADFQPLCGPGFNIGQLSGGLAAKPMLGAGSKWRAPANGEGAAA</sequence>
<evidence type="ECO:0000313" key="1">
    <source>
        <dbReference type="EMBL" id="MET3863111.1"/>
    </source>
</evidence>
<name>A0ABV2N9D7_9HYPH</name>
<keyword evidence="2" id="KW-1185">Reference proteome</keyword>
<dbReference type="EMBL" id="JBEPNW010000002">
    <property type="protein sequence ID" value="MET3863111.1"/>
    <property type="molecule type" value="Genomic_DNA"/>
</dbReference>
<organism evidence="1 2">
    <name type="scientific">Methylobacterium radiotolerans</name>
    <dbReference type="NCBI Taxonomy" id="31998"/>
    <lineage>
        <taxon>Bacteria</taxon>
        <taxon>Pseudomonadati</taxon>
        <taxon>Pseudomonadota</taxon>
        <taxon>Alphaproteobacteria</taxon>
        <taxon>Hyphomicrobiales</taxon>
        <taxon>Methylobacteriaceae</taxon>
        <taxon>Methylobacterium</taxon>
    </lineage>
</organism>